<dbReference type="Proteomes" id="UP000076532">
    <property type="component" value="Unassembled WGS sequence"/>
</dbReference>
<proteinExistence type="predicted"/>
<gene>
    <name evidence="1" type="ORF">FIBSPDRAFT_733770</name>
</gene>
<dbReference type="STRING" id="436010.A0A166NX15"/>
<feature type="non-terminal residue" evidence="1">
    <location>
        <position position="1"/>
    </location>
</feature>
<sequence length="63" mass="7462">RVHGELYSSQPFLRTHQQLQATPNEQNCKLPKAVFWFDTTHLTSFGEAKLWPLYLYFGNKSKY</sequence>
<dbReference type="OrthoDB" id="3208495at2759"/>
<evidence type="ECO:0000313" key="1">
    <source>
        <dbReference type="EMBL" id="KZP25454.1"/>
    </source>
</evidence>
<organism evidence="1 2">
    <name type="scientific">Athelia psychrophila</name>
    <dbReference type="NCBI Taxonomy" id="1759441"/>
    <lineage>
        <taxon>Eukaryota</taxon>
        <taxon>Fungi</taxon>
        <taxon>Dikarya</taxon>
        <taxon>Basidiomycota</taxon>
        <taxon>Agaricomycotina</taxon>
        <taxon>Agaricomycetes</taxon>
        <taxon>Agaricomycetidae</taxon>
        <taxon>Atheliales</taxon>
        <taxon>Atheliaceae</taxon>
        <taxon>Athelia</taxon>
    </lineage>
</organism>
<dbReference type="EMBL" id="KV417520">
    <property type="protein sequence ID" value="KZP25454.1"/>
    <property type="molecule type" value="Genomic_DNA"/>
</dbReference>
<dbReference type="AlphaFoldDB" id="A0A166NX15"/>
<keyword evidence="2" id="KW-1185">Reference proteome</keyword>
<reference evidence="1 2" key="1">
    <citation type="journal article" date="2016" name="Mol. Biol. Evol.">
        <title>Comparative Genomics of Early-Diverging Mushroom-Forming Fungi Provides Insights into the Origins of Lignocellulose Decay Capabilities.</title>
        <authorList>
            <person name="Nagy L.G."/>
            <person name="Riley R."/>
            <person name="Tritt A."/>
            <person name="Adam C."/>
            <person name="Daum C."/>
            <person name="Floudas D."/>
            <person name="Sun H."/>
            <person name="Yadav J.S."/>
            <person name="Pangilinan J."/>
            <person name="Larsson K.H."/>
            <person name="Matsuura K."/>
            <person name="Barry K."/>
            <person name="Labutti K."/>
            <person name="Kuo R."/>
            <person name="Ohm R.A."/>
            <person name="Bhattacharya S.S."/>
            <person name="Shirouzu T."/>
            <person name="Yoshinaga Y."/>
            <person name="Martin F.M."/>
            <person name="Grigoriev I.V."/>
            <person name="Hibbett D.S."/>
        </authorList>
    </citation>
    <scope>NUCLEOTIDE SEQUENCE [LARGE SCALE GENOMIC DNA]</scope>
    <source>
        <strain evidence="1 2">CBS 109695</strain>
    </source>
</reference>
<accession>A0A166NX15</accession>
<evidence type="ECO:0000313" key="2">
    <source>
        <dbReference type="Proteomes" id="UP000076532"/>
    </source>
</evidence>
<protein>
    <submittedName>
        <fullName evidence="1">Uncharacterized protein</fullName>
    </submittedName>
</protein>
<name>A0A166NX15_9AGAM</name>